<proteinExistence type="predicted"/>
<dbReference type="Proteomes" id="UP000585258">
    <property type="component" value="Unassembled WGS sequence"/>
</dbReference>
<evidence type="ECO:0000313" key="2">
    <source>
        <dbReference type="Proteomes" id="UP000585258"/>
    </source>
</evidence>
<evidence type="ECO:0000313" key="1">
    <source>
        <dbReference type="EMBL" id="MBB6716840.1"/>
    </source>
</evidence>
<gene>
    <name evidence="1" type="ORF">H7E68_19360</name>
</gene>
<accession>A0A7X0SFU6</accession>
<protein>
    <submittedName>
        <fullName evidence="1">Uncharacterized protein</fullName>
    </submittedName>
</protein>
<reference evidence="1 2" key="1">
    <citation type="submission" date="2020-08" db="EMBL/GenBank/DDBJ databases">
        <title>Clostridia isolated from Swiss meat.</title>
        <authorList>
            <person name="Wambui J."/>
            <person name="Stevens M.J.A."/>
            <person name="Stephan R."/>
        </authorList>
    </citation>
    <scope>NUCLEOTIDE SEQUENCE [LARGE SCALE GENOMIC DNA]</scope>
    <source>
        <strain evidence="1 2">CM001</strain>
    </source>
</reference>
<name>A0A7X0SFU6_9CLOT</name>
<sequence>MNNELKKILPINYKIIEKVDSVEIFHINYGMVEQEVYIKCRKSALGWTILKSVRDNNFEIGTFIEEEYAICVVYVLCVKNFEEVKVNNNLKRSLRNCDGENAKFQATQIIESECESKYFSLYKQKKNSICMENINELYNVFYLCEDDSRVDIVSDATFNRAIVVVYNFSILLKEFNNIYTQLVNNYKTCENHYEKLLRYYLNK</sequence>
<comment type="caution">
    <text evidence="1">The sequence shown here is derived from an EMBL/GenBank/DDBJ whole genome shotgun (WGS) entry which is preliminary data.</text>
</comment>
<dbReference type="RefSeq" id="WP_185165774.1">
    <property type="nucleotide sequence ID" value="NZ_JACKWY010000024.1"/>
</dbReference>
<dbReference type="AlphaFoldDB" id="A0A7X0SFU6"/>
<organism evidence="1 2">
    <name type="scientific">Clostridium gasigenes</name>
    <dbReference type="NCBI Taxonomy" id="94869"/>
    <lineage>
        <taxon>Bacteria</taxon>
        <taxon>Bacillati</taxon>
        <taxon>Bacillota</taxon>
        <taxon>Clostridia</taxon>
        <taxon>Eubacteriales</taxon>
        <taxon>Clostridiaceae</taxon>
        <taxon>Clostridium</taxon>
    </lineage>
</organism>
<dbReference type="EMBL" id="JACKWY010000024">
    <property type="protein sequence ID" value="MBB6716840.1"/>
    <property type="molecule type" value="Genomic_DNA"/>
</dbReference>